<evidence type="ECO:0000313" key="11">
    <source>
        <dbReference type="Proteomes" id="UP000217944"/>
    </source>
</evidence>
<feature type="binding site" evidence="8">
    <location>
        <position position="87"/>
    </location>
    <ligand>
        <name>shikimate</name>
        <dbReference type="ChEBI" id="CHEBI:36208"/>
    </ligand>
</feature>
<feature type="domain" description="Shikimate dehydrogenase substrate binding N-terminal" evidence="9">
    <location>
        <begin position="9"/>
        <end position="89"/>
    </location>
</feature>
<dbReference type="PANTHER" id="PTHR21089:SF1">
    <property type="entry name" value="BIFUNCTIONAL 3-DEHYDROQUINATE DEHYDRATASE_SHIKIMATE DEHYDROGENASE, CHLOROPLASTIC"/>
    <property type="match status" value="1"/>
</dbReference>
<dbReference type="GO" id="GO:0050661">
    <property type="term" value="F:NADP binding"/>
    <property type="evidence" value="ECO:0007669"/>
    <property type="project" value="InterPro"/>
</dbReference>
<comment type="function">
    <text evidence="8">Involved in the biosynthesis of the chorismate, which leads to the biosynthesis of aromatic amino acids. Catalyzes the reversible NADPH linked reduction of 3-dehydroshikimate (DHSA) to yield shikimate (SA).</text>
</comment>
<dbReference type="NCBIfam" id="NF001316">
    <property type="entry name" value="PRK00258.2-5"/>
    <property type="match status" value="1"/>
</dbReference>
<feature type="binding site" evidence="8">
    <location>
        <begin position="17"/>
        <end position="19"/>
    </location>
    <ligand>
        <name>shikimate</name>
        <dbReference type="ChEBI" id="CHEBI:36208"/>
    </ligand>
</feature>
<comment type="caution">
    <text evidence="8">Lacks conserved residue(s) required for the propagation of feature annotation.</text>
</comment>
<feature type="binding site" evidence="8">
    <location>
        <position position="62"/>
    </location>
    <ligand>
        <name>shikimate</name>
        <dbReference type="ChEBI" id="CHEBI:36208"/>
    </ligand>
</feature>
<evidence type="ECO:0000313" key="10">
    <source>
        <dbReference type="EMBL" id="GAX88183.1"/>
    </source>
</evidence>
<keyword evidence="4 8" id="KW-0521">NADP</keyword>
<evidence type="ECO:0000256" key="5">
    <source>
        <dbReference type="ARBA" id="ARBA00023002"/>
    </source>
</evidence>
<dbReference type="PANTHER" id="PTHR21089">
    <property type="entry name" value="SHIKIMATE DEHYDROGENASE"/>
    <property type="match status" value="1"/>
</dbReference>
<dbReference type="CDD" id="cd01065">
    <property type="entry name" value="NAD_bind_Shikimate_DH"/>
    <property type="match status" value="1"/>
</dbReference>
<dbReference type="InterPro" id="IPR011342">
    <property type="entry name" value="Shikimate_DH"/>
</dbReference>
<dbReference type="GO" id="GO:0009423">
    <property type="term" value="P:chorismate biosynthetic process"/>
    <property type="evidence" value="ECO:0007669"/>
    <property type="project" value="UniProtKB-UniRule"/>
</dbReference>
<comment type="caution">
    <text evidence="10">The sequence shown here is derived from an EMBL/GenBank/DDBJ whole genome shotgun (WGS) entry which is preliminary data.</text>
</comment>
<dbReference type="EMBL" id="BDME01000006">
    <property type="protein sequence ID" value="GAX88183.1"/>
    <property type="molecule type" value="Genomic_DNA"/>
</dbReference>
<feature type="binding site" evidence="8">
    <location>
        <position position="224"/>
    </location>
    <ligand>
        <name>NADP(+)</name>
        <dbReference type="ChEBI" id="CHEBI:58349"/>
    </ligand>
</feature>
<keyword evidence="6 8" id="KW-0057">Aromatic amino acid biosynthesis</keyword>
<keyword evidence="11" id="KW-1185">Reference proteome</keyword>
<dbReference type="GO" id="GO:0009073">
    <property type="term" value="P:aromatic amino acid family biosynthetic process"/>
    <property type="evidence" value="ECO:0007669"/>
    <property type="project" value="UniProtKB-KW"/>
</dbReference>
<evidence type="ECO:0000256" key="1">
    <source>
        <dbReference type="ARBA" id="ARBA00004871"/>
    </source>
</evidence>
<dbReference type="NCBIfam" id="TIGR00507">
    <property type="entry name" value="aroE"/>
    <property type="match status" value="1"/>
</dbReference>
<dbReference type="GO" id="GO:0019632">
    <property type="term" value="P:shikimate metabolic process"/>
    <property type="evidence" value="ECO:0007669"/>
    <property type="project" value="InterPro"/>
</dbReference>
<feature type="binding site" evidence="8">
    <location>
        <position position="202"/>
    </location>
    <ligand>
        <name>NADP(+)</name>
        <dbReference type="ChEBI" id="CHEBI:58349"/>
    </ligand>
</feature>
<protein>
    <recommendedName>
        <fullName evidence="2 8">Shikimate dehydrogenase (NADP(+))</fullName>
        <shortName evidence="8">SDH</shortName>
        <ecNumber evidence="2 8">1.1.1.25</ecNumber>
    </recommendedName>
</protein>
<evidence type="ECO:0000259" key="9">
    <source>
        <dbReference type="Pfam" id="PF08501"/>
    </source>
</evidence>
<keyword evidence="3 8" id="KW-0028">Amino-acid biosynthesis</keyword>
<dbReference type="Gene3D" id="3.40.50.720">
    <property type="entry name" value="NAD(P)-binding Rossmann-like Domain"/>
    <property type="match status" value="1"/>
</dbReference>
<dbReference type="Pfam" id="PF08501">
    <property type="entry name" value="Shikimate_dh_N"/>
    <property type="match status" value="1"/>
</dbReference>
<feature type="binding site" evidence="8">
    <location>
        <position position="231"/>
    </location>
    <ligand>
        <name>shikimate</name>
        <dbReference type="ChEBI" id="CHEBI:36208"/>
    </ligand>
</feature>
<evidence type="ECO:0000256" key="2">
    <source>
        <dbReference type="ARBA" id="ARBA00012962"/>
    </source>
</evidence>
<evidence type="ECO:0000256" key="6">
    <source>
        <dbReference type="ARBA" id="ARBA00023141"/>
    </source>
</evidence>
<dbReference type="Proteomes" id="UP000217944">
    <property type="component" value="Unassembled WGS sequence"/>
</dbReference>
<name>A0A292YGW5_9BACT</name>
<proteinExistence type="inferred from homology"/>
<evidence type="ECO:0000256" key="8">
    <source>
        <dbReference type="HAMAP-Rule" id="MF_00222"/>
    </source>
</evidence>
<dbReference type="Gene3D" id="3.40.50.10860">
    <property type="entry name" value="Leucine Dehydrogenase, chain A, domain 1"/>
    <property type="match status" value="1"/>
</dbReference>
<feature type="binding site" evidence="8">
    <location>
        <position position="204"/>
    </location>
    <ligand>
        <name>shikimate</name>
        <dbReference type="ChEBI" id="CHEBI:36208"/>
    </ligand>
</feature>
<dbReference type="HAMAP" id="MF_00222">
    <property type="entry name" value="Shikimate_DH_AroE"/>
    <property type="match status" value="1"/>
</dbReference>
<comment type="pathway">
    <text evidence="1 8">Metabolic intermediate biosynthesis; chorismate biosynthesis; chorismate from D-erythrose 4-phosphate and phosphoenolpyruvate: step 4/7.</text>
</comment>
<comment type="subunit">
    <text evidence="8">Homodimer.</text>
</comment>
<sequence length="259" mass="29439">MENKKIFLIFGNPVSHSKSPLMHNYFFKKENINACYGRYLLTNGNEIISKFKELKINGANVTVPHKEWAYKEADEVRGIAKKIGAVNTLVNENGKIIGYNTDAEGFLEVIKEFNYKKVLIIGAGGTAKALSFVLPKANILNRSEERLKDFQEKVTFTWNNINNFDYDLIINTTSAGLNDDNLPAPAIILEKLFKKARYAVDVIYGKETPFLKLAKKYNLITKSGIDMLVYQGVMAMEYFLGKKLNRKKVAEIYFEILKG</sequence>
<dbReference type="GO" id="GO:0004764">
    <property type="term" value="F:shikimate 3-dehydrogenase (NADP+) activity"/>
    <property type="evidence" value="ECO:0007669"/>
    <property type="project" value="UniProtKB-UniRule"/>
</dbReference>
<evidence type="ECO:0000256" key="4">
    <source>
        <dbReference type="ARBA" id="ARBA00022857"/>
    </source>
</evidence>
<dbReference type="GO" id="GO:0008652">
    <property type="term" value="P:amino acid biosynthetic process"/>
    <property type="evidence" value="ECO:0007669"/>
    <property type="project" value="UniProtKB-KW"/>
</dbReference>
<dbReference type="AlphaFoldDB" id="A0A292YGW5"/>
<dbReference type="SUPFAM" id="SSF51735">
    <property type="entry name" value="NAD(P)-binding Rossmann-fold domains"/>
    <property type="match status" value="1"/>
</dbReference>
<dbReference type="UniPathway" id="UPA00053">
    <property type="reaction ID" value="UER00087"/>
</dbReference>
<dbReference type="InterPro" id="IPR022893">
    <property type="entry name" value="Shikimate_DH_fam"/>
</dbReference>
<dbReference type="RefSeq" id="WP_238594017.1">
    <property type="nucleotide sequence ID" value="NZ_BDME01000006.1"/>
</dbReference>
<evidence type="ECO:0000256" key="7">
    <source>
        <dbReference type="ARBA" id="ARBA00049442"/>
    </source>
</evidence>
<feature type="active site" description="Proton acceptor" evidence="8">
    <location>
        <position position="66"/>
    </location>
</feature>
<comment type="similarity">
    <text evidence="8">Belongs to the shikimate dehydrogenase family.</text>
</comment>
<dbReference type="InterPro" id="IPR036291">
    <property type="entry name" value="NAD(P)-bd_dom_sf"/>
</dbReference>
<accession>A0A292YGW5</accession>
<dbReference type="GO" id="GO:0005829">
    <property type="term" value="C:cytosol"/>
    <property type="evidence" value="ECO:0007669"/>
    <property type="project" value="TreeGrafter"/>
</dbReference>
<evidence type="ECO:0000256" key="3">
    <source>
        <dbReference type="ARBA" id="ARBA00022605"/>
    </source>
</evidence>
<dbReference type="InterPro" id="IPR013708">
    <property type="entry name" value="Shikimate_DH-bd_N"/>
</dbReference>
<comment type="catalytic activity">
    <reaction evidence="7 8">
        <text>shikimate + NADP(+) = 3-dehydroshikimate + NADPH + H(+)</text>
        <dbReference type="Rhea" id="RHEA:17737"/>
        <dbReference type="ChEBI" id="CHEBI:15378"/>
        <dbReference type="ChEBI" id="CHEBI:16630"/>
        <dbReference type="ChEBI" id="CHEBI:36208"/>
        <dbReference type="ChEBI" id="CHEBI:57783"/>
        <dbReference type="ChEBI" id="CHEBI:58349"/>
        <dbReference type="EC" id="1.1.1.25"/>
    </reaction>
</comment>
<reference evidence="10 11" key="1">
    <citation type="journal article" date="2017" name="Syst. Appl. Microbiol.">
        <title>Lebetimonas natsushimae sp. nov., a novel strictly anaerobic, moderately thermophilic chemoautotroph isolated from a deep-sea hydrothermal vent polychaete nest in the Mid-Okinawa Trough.</title>
        <authorList>
            <person name="Nagata R."/>
            <person name="Takaki Y."/>
            <person name="Tame A."/>
            <person name="Nunoura T."/>
            <person name="Muto H."/>
            <person name="Mino S."/>
            <person name="Sawayama S."/>
            <person name="Takai K."/>
            <person name="Nakagawa S."/>
        </authorList>
    </citation>
    <scope>NUCLEOTIDE SEQUENCE [LARGE SCALE GENOMIC DNA]</scope>
    <source>
        <strain evidence="10 11">HS1857</strain>
    </source>
</reference>
<dbReference type="InterPro" id="IPR046346">
    <property type="entry name" value="Aminoacid_DH-like_N_sf"/>
</dbReference>
<keyword evidence="5 8" id="KW-0560">Oxidoreductase</keyword>
<gene>
    <name evidence="8" type="primary">aroE</name>
    <name evidence="10" type="ORF">LNAT_P1478</name>
</gene>
<dbReference type="SUPFAM" id="SSF53223">
    <property type="entry name" value="Aminoacid dehydrogenase-like, N-terminal domain"/>
    <property type="match status" value="1"/>
</dbReference>
<dbReference type="EC" id="1.1.1.25" evidence="2 8"/>
<feature type="binding site" evidence="8">
    <location>
        <position position="102"/>
    </location>
    <ligand>
        <name>shikimate</name>
        <dbReference type="ChEBI" id="CHEBI:36208"/>
    </ligand>
</feature>
<organism evidence="10 11">
    <name type="scientific">Lebetimonas natsushimae</name>
    <dbReference type="NCBI Taxonomy" id="1936991"/>
    <lineage>
        <taxon>Bacteria</taxon>
        <taxon>Pseudomonadati</taxon>
        <taxon>Campylobacterota</taxon>
        <taxon>Epsilonproteobacteria</taxon>
        <taxon>Nautiliales</taxon>
        <taxon>Nautiliaceae</taxon>
        <taxon>Lebetimonas</taxon>
    </lineage>
</organism>